<comment type="caution">
    <text evidence="2">The sequence shown here is derived from an EMBL/GenBank/DDBJ whole genome shotgun (WGS) entry which is preliminary data.</text>
</comment>
<accession>A0A1V3KN01</accession>
<name>A0A1V3KN01_9PAST</name>
<organism evidence="2 3">
    <name type="scientific">Rodentibacter caecimuris</name>
    <dbReference type="NCBI Taxonomy" id="1796644"/>
    <lineage>
        <taxon>Bacteria</taxon>
        <taxon>Pseudomonadati</taxon>
        <taxon>Pseudomonadota</taxon>
        <taxon>Gammaproteobacteria</taxon>
        <taxon>Pasteurellales</taxon>
        <taxon>Pasteurellaceae</taxon>
        <taxon>Rodentibacter</taxon>
    </lineage>
</organism>
<sequence length="169" mass="19198">MSNDANSFQWKPKKYLVRVTIYLVIWLSVLSSYLFYLKFGDRPDFFSNFETLLGCILIGGIGGNVYCLRAIYLQACVKQEWNENWIVWYVLRPLLSIVVGGVSYLFIKAGLVLFNSSGQSEINQLSIWSLAFLSGLNVDNFIKKIESIGETVWGIFPSRVSNKKGTSNE</sequence>
<feature type="transmembrane region" description="Helical" evidence="1">
    <location>
        <begin position="49"/>
        <end position="73"/>
    </location>
</feature>
<dbReference type="EMBL" id="MLAE01000015">
    <property type="protein sequence ID" value="OOF79042.1"/>
    <property type="molecule type" value="Genomic_DNA"/>
</dbReference>
<dbReference type="RefSeq" id="WP_077586447.1">
    <property type="nucleotide sequence ID" value="NZ_MLAE01000015.1"/>
</dbReference>
<dbReference type="Proteomes" id="UP000189114">
    <property type="component" value="Unassembled WGS sequence"/>
</dbReference>
<keyword evidence="1" id="KW-1133">Transmembrane helix</keyword>
<reference evidence="3" key="1">
    <citation type="submission" date="2016-10" db="EMBL/GenBank/DDBJ databases">
        <title>Rodentibacter gen. nov. and new species.</title>
        <authorList>
            <person name="Christensen H."/>
        </authorList>
    </citation>
    <scope>NUCLEOTIDE SEQUENCE [LARGE SCALE GENOMIC DNA]</scope>
    <source>
        <strain evidence="3">Ppn152</strain>
    </source>
</reference>
<evidence type="ECO:0000256" key="1">
    <source>
        <dbReference type="SAM" id="Phobius"/>
    </source>
</evidence>
<keyword evidence="1" id="KW-0812">Transmembrane</keyword>
<gene>
    <name evidence="2" type="ORF">BKG96_03910</name>
</gene>
<protein>
    <submittedName>
        <fullName evidence="2">Uncharacterized protein</fullName>
    </submittedName>
</protein>
<keyword evidence="1" id="KW-0472">Membrane</keyword>
<feature type="transmembrane region" description="Helical" evidence="1">
    <location>
        <begin position="85"/>
        <end position="107"/>
    </location>
</feature>
<feature type="transmembrane region" description="Helical" evidence="1">
    <location>
        <begin position="15"/>
        <end position="37"/>
    </location>
</feature>
<proteinExistence type="predicted"/>
<dbReference type="AlphaFoldDB" id="A0A1V3KN01"/>
<evidence type="ECO:0000313" key="3">
    <source>
        <dbReference type="Proteomes" id="UP000189114"/>
    </source>
</evidence>
<evidence type="ECO:0000313" key="2">
    <source>
        <dbReference type="EMBL" id="OOF79042.1"/>
    </source>
</evidence>